<dbReference type="InterPro" id="IPR022413">
    <property type="entry name" value="ATP-guanido_PTrfase_N"/>
</dbReference>
<name>A0A9J7MCJ9_BRAFL</name>
<keyword evidence="6 8" id="KW-0067">ATP-binding</keyword>
<dbReference type="Proteomes" id="UP000001554">
    <property type="component" value="Chromosome 15"/>
</dbReference>
<feature type="binding site" evidence="8">
    <location>
        <position position="174"/>
    </location>
    <ligand>
        <name>ATP</name>
        <dbReference type="ChEBI" id="CHEBI:30616"/>
    </ligand>
</feature>
<organism evidence="12 13">
    <name type="scientific">Branchiostoma floridae</name>
    <name type="common">Florida lancelet</name>
    <name type="synonym">Amphioxus</name>
    <dbReference type="NCBI Taxonomy" id="7739"/>
    <lineage>
        <taxon>Eukaryota</taxon>
        <taxon>Metazoa</taxon>
        <taxon>Chordata</taxon>
        <taxon>Cephalochordata</taxon>
        <taxon>Leptocardii</taxon>
        <taxon>Amphioxiformes</taxon>
        <taxon>Branchiostomatidae</taxon>
        <taxon>Branchiostoma</taxon>
    </lineage>
</organism>
<reference evidence="13" key="2">
    <citation type="submission" date="2025-08" db="UniProtKB">
        <authorList>
            <consortium name="RefSeq"/>
        </authorList>
    </citation>
    <scope>IDENTIFICATION</scope>
    <source>
        <strain evidence="13">S238N-H82</strain>
        <tissue evidence="13">Testes</tissue>
    </source>
</reference>
<dbReference type="Gene3D" id="1.10.135.10">
    <property type="entry name" value="ATP:guanido phosphotransferase, N-terminal domain"/>
    <property type="match status" value="1"/>
</dbReference>
<dbReference type="Pfam" id="PF02807">
    <property type="entry name" value="ATP-gua_PtransN"/>
    <property type="match status" value="1"/>
</dbReference>
<evidence type="ECO:0000259" key="10">
    <source>
        <dbReference type="PROSITE" id="PS51509"/>
    </source>
</evidence>
<comment type="similarity">
    <text evidence="1 7 9">Belongs to the ATP:guanido phosphotransferase family.</text>
</comment>
<evidence type="ECO:0000313" key="13">
    <source>
        <dbReference type="RefSeq" id="XP_035698621.1"/>
    </source>
</evidence>
<proteinExistence type="inferred from homology"/>
<accession>A0A9J7MCJ9</accession>
<dbReference type="InterPro" id="IPR000749">
    <property type="entry name" value="ATP-guanido_PTrfase"/>
</dbReference>
<dbReference type="PANTHER" id="PTHR11547:SF38">
    <property type="entry name" value="ARGININE KINASE 1-RELATED"/>
    <property type="match status" value="1"/>
</dbReference>
<feature type="binding site" evidence="8">
    <location>
        <begin position="231"/>
        <end position="235"/>
    </location>
    <ligand>
        <name>ATP</name>
        <dbReference type="ChEBI" id="CHEBI:30616"/>
    </ligand>
</feature>
<gene>
    <name evidence="13" type="primary">LOC118431486</name>
</gene>
<evidence type="ECO:0000259" key="11">
    <source>
        <dbReference type="PROSITE" id="PS51510"/>
    </source>
</evidence>
<evidence type="ECO:0000256" key="3">
    <source>
        <dbReference type="ARBA" id="ARBA00022679"/>
    </source>
</evidence>
<dbReference type="PROSITE" id="PS51509">
    <property type="entry name" value="PHOSPHAGEN_KINASE_N"/>
    <property type="match status" value="1"/>
</dbReference>
<dbReference type="GO" id="GO:0046314">
    <property type="term" value="P:phosphocreatine biosynthetic process"/>
    <property type="evidence" value="ECO:0007669"/>
    <property type="project" value="InterPro"/>
</dbReference>
<dbReference type="KEGG" id="bfo:118431486"/>
<dbReference type="InterPro" id="IPR022414">
    <property type="entry name" value="ATP-guanido_PTrfase_cat"/>
</dbReference>
<dbReference type="GO" id="GO:0016301">
    <property type="term" value="F:kinase activity"/>
    <property type="evidence" value="ECO:0000318"/>
    <property type="project" value="GO_Central"/>
</dbReference>
<evidence type="ECO:0000256" key="7">
    <source>
        <dbReference type="PROSITE-ProRule" id="PRU00842"/>
    </source>
</evidence>
<sequence length="299" mass="33757">MAGTQIGTGVALQYPSWTSHHRCRGRKFLSRDLWEQLKDKKTSLTGFTINDVVRSGLLVPSSDNGVYAGDEECYRLYRDVYDPIIKEWHGVSEIPVHVSNLDPRCLTSVIKNKAPILSTRCRVVRNLAGYGMVKESDEYQVGAGIARDWPEGRGIFYNNDKTFWAWVNEEDHLRIISMQKGANVEQVFDRLCRGINAINKALLKHAQTEFSFHRKYGYLSSCPTNLGTGMRASVHMHIPNSLTETQFEKTCCQLGLEVRGRHGEKRGSDGGVYDVSNFQRLGRTEVELVQTLVDGINSI</sequence>
<reference evidence="12" key="1">
    <citation type="journal article" date="2020" name="Nat. Ecol. Evol.">
        <title>Deeply conserved synteny resolves early events in vertebrate evolution.</title>
        <authorList>
            <person name="Simakov O."/>
            <person name="Marletaz F."/>
            <person name="Yue J.X."/>
            <person name="O'Connell B."/>
            <person name="Jenkins J."/>
            <person name="Brandt A."/>
            <person name="Calef R."/>
            <person name="Tung C.H."/>
            <person name="Huang T.K."/>
            <person name="Schmutz J."/>
            <person name="Satoh N."/>
            <person name="Yu J.K."/>
            <person name="Putnam N.H."/>
            <person name="Green R.E."/>
            <person name="Rokhsar D.S."/>
        </authorList>
    </citation>
    <scope>NUCLEOTIDE SEQUENCE [LARGE SCALE GENOMIC DNA]</scope>
    <source>
        <strain evidence="12">S238N-H82</strain>
    </source>
</reference>
<evidence type="ECO:0000256" key="8">
    <source>
        <dbReference type="PROSITE-ProRule" id="PRU00843"/>
    </source>
</evidence>
<protein>
    <recommendedName>
        <fullName evidence="2">creatine kinase</fullName>
        <ecNumber evidence="2">2.7.3.2</ecNumber>
    </recommendedName>
</protein>
<evidence type="ECO:0000256" key="6">
    <source>
        <dbReference type="ARBA" id="ARBA00022840"/>
    </source>
</evidence>
<feature type="domain" description="Phosphagen kinase C-terminal" evidence="11">
    <location>
        <begin position="143"/>
        <end position="299"/>
    </location>
</feature>
<keyword evidence="5 8" id="KW-0418">Kinase</keyword>
<evidence type="ECO:0000313" key="12">
    <source>
        <dbReference type="Proteomes" id="UP000001554"/>
    </source>
</evidence>
<dbReference type="GeneID" id="118431486"/>
<dbReference type="AlphaFoldDB" id="A0A9J7MCJ9"/>
<dbReference type="OMA" id="ACKDKKT"/>
<keyword evidence="4 8" id="KW-0547">Nucleotide-binding</keyword>
<dbReference type="EC" id="2.7.3.2" evidence="2"/>
<keyword evidence="12" id="KW-1185">Reference proteome</keyword>
<dbReference type="InterPro" id="IPR022415">
    <property type="entry name" value="ATP-guanido_PTrfase_AS"/>
</dbReference>
<dbReference type="InterPro" id="IPR036802">
    <property type="entry name" value="ATP-guanido_PTrfase_N_sf"/>
</dbReference>
<keyword evidence="3 8" id="KW-0808">Transferase</keyword>
<evidence type="ECO:0000256" key="4">
    <source>
        <dbReference type="ARBA" id="ARBA00022741"/>
    </source>
</evidence>
<comment type="caution">
    <text evidence="8">Lacks conserved residue(s) required for the propagation of feature annotation.</text>
</comment>
<dbReference type="GO" id="GO:0005524">
    <property type="term" value="F:ATP binding"/>
    <property type="evidence" value="ECO:0007669"/>
    <property type="project" value="UniProtKB-UniRule"/>
</dbReference>
<dbReference type="Pfam" id="PF00217">
    <property type="entry name" value="ATP-gua_Ptrans"/>
    <property type="match status" value="1"/>
</dbReference>
<dbReference type="GO" id="GO:0004111">
    <property type="term" value="F:creatine kinase activity"/>
    <property type="evidence" value="ECO:0007669"/>
    <property type="project" value="UniProtKB-EC"/>
</dbReference>
<dbReference type="Gene3D" id="3.30.590.10">
    <property type="entry name" value="Glutamine synthetase/guanido kinase, catalytic domain"/>
    <property type="match status" value="1"/>
</dbReference>
<dbReference type="PROSITE" id="PS51510">
    <property type="entry name" value="PHOSPHAGEN_KINASE_C"/>
    <property type="match status" value="1"/>
</dbReference>
<dbReference type="PANTHER" id="PTHR11547">
    <property type="entry name" value="ARGININE OR CREATINE KINASE"/>
    <property type="match status" value="1"/>
</dbReference>
<feature type="binding site" evidence="8">
    <location>
        <begin position="259"/>
        <end position="264"/>
    </location>
    <ligand>
        <name>ATP</name>
        <dbReference type="ChEBI" id="CHEBI:30616"/>
    </ligand>
</feature>
<dbReference type="InterPro" id="IPR014746">
    <property type="entry name" value="Gln_synth/guanido_kin_cat_dom"/>
</dbReference>
<dbReference type="FunFam" id="1.10.135.10:FF:000009">
    <property type="entry name" value="Arginine kinase, putative"/>
    <property type="match status" value="1"/>
</dbReference>
<feature type="domain" description="Phosphagen kinase N-terminal" evidence="10">
    <location>
        <begin position="5"/>
        <end position="90"/>
    </location>
</feature>
<evidence type="ECO:0000256" key="5">
    <source>
        <dbReference type="ARBA" id="ARBA00022777"/>
    </source>
</evidence>
<evidence type="ECO:0000256" key="2">
    <source>
        <dbReference type="ARBA" id="ARBA00012231"/>
    </source>
</evidence>
<dbReference type="GO" id="GO:0005615">
    <property type="term" value="C:extracellular space"/>
    <property type="evidence" value="ECO:0000318"/>
    <property type="project" value="GO_Central"/>
</dbReference>
<dbReference type="PROSITE" id="PS00112">
    <property type="entry name" value="PHOSPHAGEN_KINASE"/>
    <property type="match status" value="1"/>
</dbReference>
<evidence type="ECO:0000256" key="1">
    <source>
        <dbReference type="ARBA" id="ARBA00006798"/>
    </source>
</evidence>
<dbReference type="OrthoDB" id="430219at2759"/>
<dbReference type="SUPFAM" id="SSF48034">
    <property type="entry name" value="Guanido kinase N-terminal domain"/>
    <property type="match status" value="1"/>
</dbReference>
<dbReference type="SUPFAM" id="SSF55931">
    <property type="entry name" value="Glutamine synthetase/guanido kinase"/>
    <property type="match status" value="1"/>
</dbReference>
<evidence type="ECO:0000256" key="9">
    <source>
        <dbReference type="RuleBase" id="RU000505"/>
    </source>
</evidence>
<dbReference type="RefSeq" id="XP_035698621.1">
    <property type="nucleotide sequence ID" value="XM_035842728.1"/>
</dbReference>